<evidence type="ECO:0000256" key="1">
    <source>
        <dbReference type="ARBA" id="ARBA00004429"/>
    </source>
</evidence>
<dbReference type="Pfam" id="PF00015">
    <property type="entry name" value="MCPsignal"/>
    <property type="match status" value="1"/>
</dbReference>
<name>A0ABT3R876_9HYPH</name>
<dbReference type="PROSITE" id="PS50111">
    <property type="entry name" value="CHEMOTAXIS_TRANSDUC_2"/>
    <property type="match status" value="1"/>
</dbReference>
<dbReference type="PROSITE" id="PS50192">
    <property type="entry name" value="T_SNARE"/>
    <property type="match status" value="1"/>
</dbReference>
<evidence type="ECO:0000256" key="5">
    <source>
        <dbReference type="PROSITE-ProRule" id="PRU00284"/>
    </source>
</evidence>
<comment type="similarity">
    <text evidence="4">Belongs to the methyl-accepting chemotaxis (MCP) protein family.</text>
</comment>
<dbReference type="PANTHER" id="PTHR32089">
    <property type="entry name" value="METHYL-ACCEPTING CHEMOTAXIS PROTEIN MCPB"/>
    <property type="match status" value="1"/>
</dbReference>
<sequence>MTRDISGLSAASDKIGEVVALITDIADRTNLLALNATIEAARAGEAGKGFAVVASEVKGLASQTAKATDEIRAQISGIQGASTQAVISIEAIGSTIAKVNEIASMIAAAVEEQSAATSEVARNIDQAAAGTSEVSESIGIISLAASDCGVAATQVLAASSELAHKGEVLRTGVDTFLAEVRKVI</sequence>
<dbReference type="InterPro" id="IPR000727">
    <property type="entry name" value="T_SNARE_dom"/>
</dbReference>
<feature type="domain" description="Methyl-accepting transducer" evidence="6">
    <location>
        <begin position="1"/>
        <end position="163"/>
    </location>
</feature>
<keyword evidence="2" id="KW-0997">Cell inner membrane</keyword>
<evidence type="ECO:0000256" key="2">
    <source>
        <dbReference type="ARBA" id="ARBA00022519"/>
    </source>
</evidence>
<reference evidence="8 9" key="1">
    <citation type="journal article" date="2016" name="Int. J. Syst. Evol. Microbiol.">
        <title>Labrenzia salina sp. nov., isolated from the rhizosphere of the halophyte Arthrocnemum macrostachyum.</title>
        <authorList>
            <person name="Camacho M."/>
            <person name="Redondo-Gomez S."/>
            <person name="Rodriguez-Llorente I."/>
            <person name="Rohde M."/>
            <person name="Sproer C."/>
            <person name="Schumann P."/>
            <person name="Klenk H.P."/>
            <person name="Montero-Calasanz M.D.C."/>
        </authorList>
    </citation>
    <scope>NUCLEOTIDE SEQUENCE [LARGE SCALE GENOMIC DNA]</scope>
    <source>
        <strain evidence="8 9">DSM 29163</strain>
    </source>
</reference>
<comment type="subcellular location">
    <subcellularLocation>
        <location evidence="1">Cell inner membrane</location>
        <topology evidence="1">Multi-pass membrane protein</topology>
    </subcellularLocation>
</comment>
<evidence type="ECO:0000313" key="8">
    <source>
        <dbReference type="EMBL" id="MCX2725261.1"/>
    </source>
</evidence>
<dbReference type="InterPro" id="IPR004090">
    <property type="entry name" value="Chemotax_Me-accpt_rcpt"/>
</dbReference>
<protein>
    <submittedName>
        <fullName evidence="8">Methyl-accepting chemotaxis protein</fullName>
    </submittedName>
</protein>
<dbReference type="SUPFAM" id="SSF58104">
    <property type="entry name" value="Methyl-accepting chemotaxis protein (MCP) signaling domain"/>
    <property type="match status" value="1"/>
</dbReference>
<dbReference type="PRINTS" id="PR00260">
    <property type="entry name" value="CHEMTRNSDUCR"/>
</dbReference>
<gene>
    <name evidence="8" type="ORF">ON753_23375</name>
</gene>
<keyword evidence="3 5" id="KW-0807">Transducer</keyword>
<comment type="caution">
    <text evidence="8">The sequence shown here is derived from an EMBL/GenBank/DDBJ whole genome shotgun (WGS) entry which is preliminary data.</text>
</comment>
<dbReference type="RefSeq" id="WP_265966038.1">
    <property type="nucleotide sequence ID" value="NZ_JAPEVI010000003.1"/>
</dbReference>
<organism evidence="8 9">
    <name type="scientific">Roseibium salinum</name>
    <dbReference type="NCBI Taxonomy" id="1604349"/>
    <lineage>
        <taxon>Bacteria</taxon>
        <taxon>Pseudomonadati</taxon>
        <taxon>Pseudomonadota</taxon>
        <taxon>Alphaproteobacteria</taxon>
        <taxon>Hyphomicrobiales</taxon>
        <taxon>Stappiaceae</taxon>
        <taxon>Roseibium</taxon>
    </lineage>
</organism>
<evidence type="ECO:0000256" key="4">
    <source>
        <dbReference type="ARBA" id="ARBA00029447"/>
    </source>
</evidence>
<dbReference type="SMART" id="SM00283">
    <property type="entry name" value="MA"/>
    <property type="match status" value="1"/>
</dbReference>
<feature type="domain" description="T-SNARE coiled-coil homology" evidence="7">
    <location>
        <begin position="88"/>
        <end position="141"/>
    </location>
</feature>
<evidence type="ECO:0000259" key="7">
    <source>
        <dbReference type="PROSITE" id="PS50192"/>
    </source>
</evidence>
<dbReference type="EMBL" id="JAPEVI010000003">
    <property type="protein sequence ID" value="MCX2725261.1"/>
    <property type="molecule type" value="Genomic_DNA"/>
</dbReference>
<dbReference type="PANTHER" id="PTHR32089:SF112">
    <property type="entry name" value="LYSOZYME-LIKE PROTEIN-RELATED"/>
    <property type="match status" value="1"/>
</dbReference>
<dbReference type="Proteomes" id="UP001300261">
    <property type="component" value="Unassembled WGS sequence"/>
</dbReference>
<dbReference type="InterPro" id="IPR004089">
    <property type="entry name" value="MCPsignal_dom"/>
</dbReference>
<keyword evidence="2" id="KW-0472">Membrane</keyword>
<dbReference type="Gene3D" id="1.10.287.950">
    <property type="entry name" value="Methyl-accepting chemotaxis protein"/>
    <property type="match status" value="1"/>
</dbReference>
<keyword evidence="2" id="KW-1003">Cell membrane</keyword>
<evidence type="ECO:0000259" key="6">
    <source>
        <dbReference type="PROSITE" id="PS50111"/>
    </source>
</evidence>
<accession>A0ABT3R876</accession>
<keyword evidence="9" id="KW-1185">Reference proteome</keyword>
<proteinExistence type="inferred from homology"/>
<evidence type="ECO:0000256" key="3">
    <source>
        <dbReference type="ARBA" id="ARBA00023224"/>
    </source>
</evidence>
<evidence type="ECO:0000313" key="9">
    <source>
        <dbReference type="Proteomes" id="UP001300261"/>
    </source>
</evidence>